<dbReference type="Proteomes" id="UP000245119">
    <property type="component" value="Linkage Group LG2"/>
</dbReference>
<dbReference type="InterPro" id="IPR000718">
    <property type="entry name" value="Peptidase_M13"/>
</dbReference>
<sequence>YTVDENDFFGNNLEIIKKNRLLELQKLRKPVDVTDALIFGSIGFIIGHEITHGFDILGWIGTLQNSEDFERVFKCPVDHPMNPRHKMSGLYS</sequence>
<reference evidence="1 2" key="1">
    <citation type="submission" date="2018-04" db="EMBL/GenBank/DDBJ databases">
        <title>The genome of golden apple snail Pomacea canaliculata provides insight into stress tolerance and invasive adaptation.</title>
        <authorList>
            <person name="Liu C."/>
            <person name="Liu B."/>
            <person name="Ren Y."/>
            <person name="Zhang Y."/>
            <person name="Wang H."/>
            <person name="Li S."/>
            <person name="Jiang F."/>
            <person name="Yin L."/>
            <person name="Zhang G."/>
            <person name="Qian W."/>
            <person name="Fan W."/>
        </authorList>
    </citation>
    <scope>NUCLEOTIDE SEQUENCE [LARGE SCALE GENOMIC DNA]</scope>
    <source>
        <strain evidence="1">SZHN2017</strain>
        <tissue evidence="1">Muscle</tissue>
    </source>
</reference>
<dbReference type="Gene3D" id="3.40.390.10">
    <property type="entry name" value="Collagenase (Catalytic Domain)"/>
    <property type="match status" value="2"/>
</dbReference>
<dbReference type="GO" id="GO:0016485">
    <property type="term" value="P:protein processing"/>
    <property type="evidence" value="ECO:0007669"/>
    <property type="project" value="TreeGrafter"/>
</dbReference>
<dbReference type="PANTHER" id="PTHR11733">
    <property type="entry name" value="ZINC METALLOPROTEASE FAMILY M13 NEPRILYSIN-RELATED"/>
    <property type="match status" value="1"/>
</dbReference>
<dbReference type="InterPro" id="IPR024079">
    <property type="entry name" value="MetalloPept_cat_dom_sf"/>
</dbReference>
<keyword evidence="2" id="KW-1185">Reference proteome</keyword>
<dbReference type="AlphaFoldDB" id="A0A2T7PTV4"/>
<accession>A0A2T7PTV4</accession>
<name>A0A2T7PTV4_POMCA</name>
<organism evidence="1 2">
    <name type="scientific">Pomacea canaliculata</name>
    <name type="common">Golden apple snail</name>
    <dbReference type="NCBI Taxonomy" id="400727"/>
    <lineage>
        <taxon>Eukaryota</taxon>
        <taxon>Metazoa</taxon>
        <taxon>Spiralia</taxon>
        <taxon>Lophotrochozoa</taxon>
        <taxon>Mollusca</taxon>
        <taxon>Gastropoda</taxon>
        <taxon>Caenogastropoda</taxon>
        <taxon>Architaenioglossa</taxon>
        <taxon>Ampullarioidea</taxon>
        <taxon>Ampullariidae</taxon>
        <taxon>Pomacea</taxon>
    </lineage>
</organism>
<comment type="caution">
    <text evidence="1">The sequence shown here is derived from an EMBL/GenBank/DDBJ whole genome shotgun (WGS) entry which is preliminary data.</text>
</comment>
<evidence type="ECO:0000313" key="1">
    <source>
        <dbReference type="EMBL" id="PVD36861.1"/>
    </source>
</evidence>
<protein>
    <recommendedName>
        <fullName evidence="3">Peptidase M13 C-terminal domain-containing protein</fullName>
    </recommendedName>
</protein>
<dbReference type="SUPFAM" id="SSF55486">
    <property type="entry name" value="Metalloproteases ('zincins'), catalytic domain"/>
    <property type="match status" value="1"/>
</dbReference>
<dbReference type="EMBL" id="PZQS01000002">
    <property type="protein sequence ID" value="PVD36861.1"/>
    <property type="molecule type" value="Genomic_DNA"/>
</dbReference>
<dbReference type="GO" id="GO:0004222">
    <property type="term" value="F:metalloendopeptidase activity"/>
    <property type="evidence" value="ECO:0007669"/>
    <property type="project" value="InterPro"/>
</dbReference>
<gene>
    <name evidence="1" type="ORF">C0Q70_03851</name>
</gene>
<proteinExistence type="predicted"/>
<evidence type="ECO:0000313" key="2">
    <source>
        <dbReference type="Proteomes" id="UP000245119"/>
    </source>
</evidence>
<dbReference type="GO" id="GO:0005886">
    <property type="term" value="C:plasma membrane"/>
    <property type="evidence" value="ECO:0007669"/>
    <property type="project" value="TreeGrafter"/>
</dbReference>
<feature type="non-terminal residue" evidence="1">
    <location>
        <position position="1"/>
    </location>
</feature>
<evidence type="ECO:0008006" key="3">
    <source>
        <dbReference type="Google" id="ProtNLM"/>
    </source>
</evidence>
<dbReference type="PANTHER" id="PTHR11733:SF238">
    <property type="entry name" value="FI07649P-RELATED"/>
    <property type="match status" value="1"/>
</dbReference>